<evidence type="ECO:0000313" key="4">
    <source>
        <dbReference type="Proteomes" id="UP000502508"/>
    </source>
</evidence>
<feature type="transmembrane region" description="Helical" evidence="2">
    <location>
        <begin position="188"/>
        <end position="214"/>
    </location>
</feature>
<feature type="transmembrane region" description="Helical" evidence="2">
    <location>
        <begin position="33"/>
        <end position="54"/>
    </location>
</feature>
<keyword evidence="2" id="KW-0472">Membrane</keyword>
<feature type="transmembrane region" description="Helical" evidence="2">
    <location>
        <begin position="133"/>
        <end position="152"/>
    </location>
</feature>
<organism evidence="3 4">
    <name type="scientific">Phytohabitans flavus</name>
    <dbReference type="NCBI Taxonomy" id="1076124"/>
    <lineage>
        <taxon>Bacteria</taxon>
        <taxon>Bacillati</taxon>
        <taxon>Actinomycetota</taxon>
        <taxon>Actinomycetes</taxon>
        <taxon>Micromonosporales</taxon>
        <taxon>Micromonosporaceae</taxon>
    </lineage>
</organism>
<dbReference type="Proteomes" id="UP000502508">
    <property type="component" value="Chromosome"/>
</dbReference>
<accession>A0A6F8XR68</accession>
<sequence length="547" mass="59335">MTTASATQTADPEPPAAERTRWPARARATARRFYVDAAAGTLAVVLLFALHNIYVMMKANYWLDEAWVAASVRLPLSDLPLATSSTPLGWTFLLRLVPDVDYLRLLPLAFLVAAILIAYALGRSLGFPYRWEGVLAGLAAATGVILLPASQIRHDLKQYTADAAVALALITLVSLTERNWSRRHLGAIAALSTVGMLISHPTAIIALCASAGLVVTTLARRQWRRLVESLVTGAVSGAAVLLVYLGVTTRGRNESLQTYWEGYFPNLDQFWENVNLRLNELQPSLGMPWWLLLSLAGAGALVVAFTGRPATAIAVVLVPVVMAVLGLNKAYPLLDLRTSHFFLVLCAALAGLAVAGVPIGVVRLAAWAAGRSGQWTTAVAAVVAVTMFVIFVNNNQDWLRLNDAERVNPANGTEQGDMRYGVQVLESQWKPGDVIVVNSLGSFAFALYWPREPAPRRNTHLAVGWLPTYPDDARVVVVEDRTYEAIEASLARARQLAAAPGATGRIWLMRTHVIPAEQKMWRVALTPWVVANKPKTGGVVVVIRPPS</sequence>
<feature type="transmembrane region" description="Helical" evidence="2">
    <location>
        <begin position="311"/>
        <end position="328"/>
    </location>
</feature>
<evidence type="ECO:0000256" key="1">
    <source>
        <dbReference type="SAM" id="MobiDB-lite"/>
    </source>
</evidence>
<proteinExistence type="predicted"/>
<keyword evidence="2" id="KW-1133">Transmembrane helix</keyword>
<dbReference type="RefSeq" id="WP_173036407.1">
    <property type="nucleotide sequence ID" value="NZ_AP022870.1"/>
</dbReference>
<dbReference type="AlphaFoldDB" id="A0A6F8XR68"/>
<feature type="transmembrane region" description="Helical" evidence="2">
    <location>
        <begin position="102"/>
        <end position="121"/>
    </location>
</feature>
<feature type="transmembrane region" description="Helical" evidence="2">
    <location>
        <begin position="226"/>
        <end position="247"/>
    </location>
</feature>
<dbReference type="EMBL" id="AP022870">
    <property type="protein sequence ID" value="BCB76323.1"/>
    <property type="molecule type" value="Genomic_DNA"/>
</dbReference>
<evidence type="ECO:0000256" key="2">
    <source>
        <dbReference type="SAM" id="Phobius"/>
    </source>
</evidence>
<protein>
    <recommendedName>
        <fullName evidence="5">Glycosyltransferase RgtA/B/C/D-like domain-containing protein</fullName>
    </recommendedName>
</protein>
<feature type="transmembrane region" description="Helical" evidence="2">
    <location>
        <begin position="340"/>
        <end position="361"/>
    </location>
</feature>
<feature type="transmembrane region" description="Helical" evidence="2">
    <location>
        <begin position="373"/>
        <end position="392"/>
    </location>
</feature>
<feature type="compositionally biased region" description="Polar residues" evidence="1">
    <location>
        <begin position="1"/>
        <end position="10"/>
    </location>
</feature>
<feature type="region of interest" description="Disordered" evidence="1">
    <location>
        <begin position="1"/>
        <end position="21"/>
    </location>
</feature>
<dbReference type="KEGG" id="pfla:Pflav_027330"/>
<reference evidence="3 4" key="2">
    <citation type="submission" date="2020-03" db="EMBL/GenBank/DDBJ databases">
        <authorList>
            <person name="Ichikawa N."/>
            <person name="Kimura A."/>
            <person name="Kitahashi Y."/>
            <person name="Uohara A."/>
        </authorList>
    </citation>
    <scope>NUCLEOTIDE SEQUENCE [LARGE SCALE GENOMIC DNA]</scope>
    <source>
        <strain evidence="3 4">NBRC 107702</strain>
    </source>
</reference>
<name>A0A6F8XR68_9ACTN</name>
<keyword evidence="2" id="KW-0812">Transmembrane</keyword>
<evidence type="ECO:0000313" key="3">
    <source>
        <dbReference type="EMBL" id="BCB76323.1"/>
    </source>
</evidence>
<evidence type="ECO:0008006" key="5">
    <source>
        <dbReference type="Google" id="ProtNLM"/>
    </source>
</evidence>
<feature type="transmembrane region" description="Helical" evidence="2">
    <location>
        <begin position="287"/>
        <end position="305"/>
    </location>
</feature>
<keyword evidence="4" id="KW-1185">Reference proteome</keyword>
<reference evidence="3 4" key="1">
    <citation type="submission" date="2020-03" db="EMBL/GenBank/DDBJ databases">
        <title>Whole genome shotgun sequence of Phytohabitans flavus NBRC 107702.</title>
        <authorList>
            <person name="Komaki H."/>
            <person name="Tamura T."/>
        </authorList>
    </citation>
    <scope>NUCLEOTIDE SEQUENCE [LARGE SCALE GENOMIC DNA]</scope>
    <source>
        <strain evidence="3 4">NBRC 107702</strain>
    </source>
</reference>
<gene>
    <name evidence="3" type="ORF">Pflav_027330</name>
</gene>